<keyword evidence="3" id="KW-1185">Reference proteome</keyword>
<name>A0AAD7K4I7_9AGAR</name>
<reference evidence="2" key="1">
    <citation type="submission" date="2023-03" db="EMBL/GenBank/DDBJ databases">
        <title>Massive genome expansion in bonnet fungi (Mycena s.s.) driven by repeated elements and novel gene families across ecological guilds.</title>
        <authorList>
            <consortium name="Lawrence Berkeley National Laboratory"/>
            <person name="Harder C.B."/>
            <person name="Miyauchi S."/>
            <person name="Viragh M."/>
            <person name="Kuo A."/>
            <person name="Thoen E."/>
            <person name="Andreopoulos B."/>
            <person name="Lu D."/>
            <person name="Skrede I."/>
            <person name="Drula E."/>
            <person name="Henrissat B."/>
            <person name="Morin E."/>
            <person name="Kohler A."/>
            <person name="Barry K."/>
            <person name="LaButti K."/>
            <person name="Morin E."/>
            <person name="Salamov A."/>
            <person name="Lipzen A."/>
            <person name="Mereny Z."/>
            <person name="Hegedus B."/>
            <person name="Baldrian P."/>
            <person name="Stursova M."/>
            <person name="Weitz H."/>
            <person name="Taylor A."/>
            <person name="Grigoriev I.V."/>
            <person name="Nagy L.G."/>
            <person name="Martin F."/>
            <person name="Kauserud H."/>
        </authorList>
    </citation>
    <scope>NUCLEOTIDE SEQUENCE</scope>
    <source>
        <strain evidence="2">CBHHK188m</strain>
    </source>
</reference>
<evidence type="ECO:0000313" key="2">
    <source>
        <dbReference type="EMBL" id="KAJ7776484.1"/>
    </source>
</evidence>
<protein>
    <submittedName>
        <fullName evidence="2">Uncharacterized protein</fullName>
    </submittedName>
</protein>
<dbReference type="EMBL" id="JARJLG010000012">
    <property type="protein sequence ID" value="KAJ7776484.1"/>
    <property type="molecule type" value="Genomic_DNA"/>
</dbReference>
<dbReference type="AlphaFoldDB" id="A0AAD7K4I7"/>
<feature type="region of interest" description="Disordered" evidence="1">
    <location>
        <begin position="1"/>
        <end position="23"/>
    </location>
</feature>
<proteinExistence type="predicted"/>
<sequence>MRTGSTAATRWPNPTSPHGEEDDIADYPLTLAREMVFASPGTLVPAAASASDGGLARVGASVWRNYLEKSLNIRVRFVGIFTGSKTFAFPRLMECDEYGRGIKKIPHGYEVWPTPNRTGTIYRINVSIAVALQVLPSPFVTHVFCVSKLGG</sequence>
<accession>A0AAD7K4I7</accession>
<gene>
    <name evidence="2" type="ORF">DFH07DRAFT_766681</name>
</gene>
<dbReference type="Proteomes" id="UP001215280">
    <property type="component" value="Unassembled WGS sequence"/>
</dbReference>
<organism evidence="2 3">
    <name type="scientific">Mycena maculata</name>
    <dbReference type="NCBI Taxonomy" id="230809"/>
    <lineage>
        <taxon>Eukaryota</taxon>
        <taxon>Fungi</taxon>
        <taxon>Dikarya</taxon>
        <taxon>Basidiomycota</taxon>
        <taxon>Agaricomycotina</taxon>
        <taxon>Agaricomycetes</taxon>
        <taxon>Agaricomycetidae</taxon>
        <taxon>Agaricales</taxon>
        <taxon>Marasmiineae</taxon>
        <taxon>Mycenaceae</taxon>
        <taxon>Mycena</taxon>
    </lineage>
</organism>
<evidence type="ECO:0000313" key="3">
    <source>
        <dbReference type="Proteomes" id="UP001215280"/>
    </source>
</evidence>
<evidence type="ECO:0000256" key="1">
    <source>
        <dbReference type="SAM" id="MobiDB-lite"/>
    </source>
</evidence>
<comment type="caution">
    <text evidence="2">The sequence shown here is derived from an EMBL/GenBank/DDBJ whole genome shotgun (WGS) entry which is preliminary data.</text>
</comment>